<evidence type="ECO:0000313" key="3">
    <source>
        <dbReference type="Proteomes" id="UP000286954"/>
    </source>
</evidence>
<dbReference type="EMBL" id="CP018911">
    <property type="protein sequence ID" value="AZU04786.1"/>
    <property type="molecule type" value="Genomic_DNA"/>
</dbReference>
<evidence type="ECO:0000313" key="2">
    <source>
        <dbReference type="EMBL" id="AZU04786.1"/>
    </source>
</evidence>
<keyword evidence="3" id="KW-1185">Reference proteome</keyword>
<gene>
    <name evidence="2" type="ORF">X907_2271</name>
</gene>
<dbReference type="AlphaFoldDB" id="A0A3T0EBZ2"/>
<dbReference type="RefSeq" id="WP_127568020.1">
    <property type="nucleotide sequence ID" value="NZ_BMFB01000001.1"/>
</dbReference>
<organism evidence="2 3">
    <name type="scientific">Glycocaulis alkaliphilus</name>
    <dbReference type="NCBI Taxonomy" id="1434191"/>
    <lineage>
        <taxon>Bacteria</taxon>
        <taxon>Pseudomonadati</taxon>
        <taxon>Pseudomonadota</taxon>
        <taxon>Alphaproteobacteria</taxon>
        <taxon>Maricaulales</taxon>
        <taxon>Maricaulaceae</taxon>
        <taxon>Glycocaulis</taxon>
    </lineage>
</organism>
<dbReference type="Proteomes" id="UP000286954">
    <property type="component" value="Chromosome"/>
</dbReference>
<dbReference type="InterPro" id="IPR050595">
    <property type="entry name" value="Bact_response_regulator"/>
</dbReference>
<evidence type="ECO:0000256" key="1">
    <source>
        <dbReference type="ARBA" id="ARBA00022553"/>
    </source>
</evidence>
<name>A0A3T0EBZ2_9PROT</name>
<reference evidence="2 3" key="1">
    <citation type="submission" date="2016-12" db="EMBL/GenBank/DDBJ databases">
        <title>The genome of dimorphic prosthecate Glycocaulis alkaliphilus 6b-8t, isolated from crude oil dictates its adaptability in petroleum environments.</title>
        <authorList>
            <person name="Wu X.-L."/>
            <person name="Geng S."/>
        </authorList>
    </citation>
    <scope>NUCLEOTIDE SEQUENCE [LARGE SCALE GENOMIC DNA]</scope>
    <source>
        <strain evidence="2 3">6B-8</strain>
    </source>
</reference>
<dbReference type="PANTHER" id="PTHR44591">
    <property type="entry name" value="STRESS RESPONSE REGULATOR PROTEIN 1"/>
    <property type="match status" value="1"/>
</dbReference>
<dbReference type="SUPFAM" id="SSF52172">
    <property type="entry name" value="CheY-like"/>
    <property type="match status" value="1"/>
</dbReference>
<dbReference type="OrthoDB" id="7626489at2"/>
<sequence>MKLDDIETSTPVRVPVSSRWQDRPILVVDPSNFLRRLIADVLRHAGADHVFTFANEETGLSAATTYARPIIISDWSGRTSPGPALTRALRRKNLPVRRAPIIALGNNGQMREIERARDAGVNAFLLRPVSPASLFARLEETASRPRPYVETETFAGPDRRIRPNQNGRIAWKRGVDVESGLATPLEAALAQADAMAEAMMRQGDMIAARVGRSLRQYLETVRDVGPRETEIITLHRSALRRLQEFENAPDAHRNELVNGLEEITARRLAA</sequence>
<accession>A0A3T0EBZ2</accession>
<dbReference type="GO" id="GO:0000160">
    <property type="term" value="P:phosphorelay signal transduction system"/>
    <property type="evidence" value="ECO:0007669"/>
    <property type="project" value="InterPro"/>
</dbReference>
<keyword evidence="1" id="KW-0597">Phosphoprotein</keyword>
<dbReference type="InterPro" id="IPR011006">
    <property type="entry name" value="CheY-like_superfamily"/>
</dbReference>
<dbReference type="PANTHER" id="PTHR44591:SF3">
    <property type="entry name" value="RESPONSE REGULATORY DOMAIN-CONTAINING PROTEIN"/>
    <property type="match status" value="1"/>
</dbReference>
<dbReference type="SMART" id="SM00448">
    <property type="entry name" value="REC"/>
    <property type="match status" value="1"/>
</dbReference>
<dbReference type="Gene3D" id="3.40.50.2300">
    <property type="match status" value="1"/>
</dbReference>
<proteinExistence type="predicted"/>
<dbReference type="KEGG" id="gak:X907_2271"/>
<dbReference type="PROSITE" id="PS50110">
    <property type="entry name" value="RESPONSE_REGULATORY"/>
    <property type="match status" value="1"/>
</dbReference>
<dbReference type="InterPro" id="IPR001789">
    <property type="entry name" value="Sig_transdc_resp-reg_receiver"/>
</dbReference>
<protein>
    <submittedName>
        <fullName evidence="2">Response regulator receiver protein</fullName>
    </submittedName>
</protein>
<dbReference type="Pfam" id="PF00072">
    <property type="entry name" value="Response_reg"/>
    <property type="match status" value="1"/>
</dbReference>